<evidence type="ECO:0008006" key="2">
    <source>
        <dbReference type="Google" id="ProtNLM"/>
    </source>
</evidence>
<organism evidence="1">
    <name type="scientific">uncultured Caudovirales phage</name>
    <dbReference type="NCBI Taxonomy" id="2100421"/>
    <lineage>
        <taxon>Viruses</taxon>
        <taxon>Duplodnaviria</taxon>
        <taxon>Heunggongvirae</taxon>
        <taxon>Uroviricota</taxon>
        <taxon>Caudoviricetes</taxon>
        <taxon>Peduoviridae</taxon>
        <taxon>Maltschvirus</taxon>
        <taxon>Maltschvirus maltsch</taxon>
    </lineage>
</organism>
<sequence>MTHRRLAGHLTIDLETQTHTLHRRKASPWHPDSYVVLAGWARGDEAPKHRIYRRREDGLLAELLATNPAFIFGLNIKFDLLHLFVGQPKNYKAWQEWVAAGGMILDCQLVEYLLEAMTQQNHMLSMDEIAPRYGGTLKVDAVKELWAAGVQTSDIDPDLLLEYLCGNPATGDLGDIGNTRHIALAQIDRAKANGQVNSLLLNMGSLIASIEMELNGMQVDMGKGLAIAETLKAEVEKVTQALTEYLPKDLPFEFKWTSRFHKSALIFGGTVQYDDMEYVHEDGTGTLCSTWSESSKPKTYVQKEIEEPVLDAEGNPTFYKSGKNLGMPKTRKVKAPDLDRPKVRKCKAPFSFTGFTEPKQEWASAEPGVYSTASEVIEELGVRDIPFLKALAKLQSMTKDVSTYYMVEDEKTGERKGMLSLVGEDGIIHHGINHCSTVTGRFSSNSPNL</sequence>
<dbReference type="InterPro" id="IPR043502">
    <property type="entry name" value="DNA/RNA_pol_sf"/>
</dbReference>
<reference evidence="1" key="1">
    <citation type="submission" date="2020-05" db="EMBL/GenBank/DDBJ databases">
        <authorList>
            <person name="Chiriac C."/>
            <person name="Salcher M."/>
            <person name="Ghai R."/>
            <person name="Kavagutti S V."/>
        </authorList>
    </citation>
    <scope>NUCLEOTIDE SEQUENCE</scope>
</reference>
<gene>
    <name evidence="1" type="ORF">UFOVP60_33</name>
</gene>
<protein>
    <recommendedName>
        <fullName evidence="2">DNA polymerase I</fullName>
    </recommendedName>
</protein>
<proteinExistence type="predicted"/>
<name>A0A6J5T942_9CAUD</name>
<accession>A0A6J5T942</accession>
<evidence type="ECO:0000313" key="1">
    <source>
        <dbReference type="EMBL" id="CAB4241375.1"/>
    </source>
</evidence>
<dbReference type="EMBL" id="LR797821">
    <property type="protein sequence ID" value="CAB4241375.1"/>
    <property type="molecule type" value="Genomic_DNA"/>
</dbReference>
<dbReference type="SUPFAM" id="SSF56672">
    <property type="entry name" value="DNA/RNA polymerases"/>
    <property type="match status" value="1"/>
</dbReference>